<dbReference type="Proteomes" id="UP001497382">
    <property type="component" value="Unassembled WGS sequence"/>
</dbReference>
<dbReference type="EMBL" id="CAXIEN010000112">
    <property type="protein sequence ID" value="CAL1278422.1"/>
    <property type="molecule type" value="Genomic_DNA"/>
</dbReference>
<comment type="caution">
    <text evidence="1">The sequence shown here is derived from an EMBL/GenBank/DDBJ whole genome shotgun (WGS) entry which is preliminary data.</text>
</comment>
<organism evidence="1 2">
    <name type="scientific">Larinioides sclopetarius</name>
    <dbReference type="NCBI Taxonomy" id="280406"/>
    <lineage>
        <taxon>Eukaryota</taxon>
        <taxon>Metazoa</taxon>
        <taxon>Ecdysozoa</taxon>
        <taxon>Arthropoda</taxon>
        <taxon>Chelicerata</taxon>
        <taxon>Arachnida</taxon>
        <taxon>Araneae</taxon>
        <taxon>Araneomorphae</taxon>
        <taxon>Entelegynae</taxon>
        <taxon>Araneoidea</taxon>
        <taxon>Araneidae</taxon>
        <taxon>Larinioides</taxon>
    </lineage>
</organism>
<reference evidence="1 2" key="1">
    <citation type="submission" date="2024-04" db="EMBL/GenBank/DDBJ databases">
        <authorList>
            <person name="Rising A."/>
            <person name="Reimegard J."/>
            <person name="Sonavane S."/>
            <person name="Akerstrom W."/>
            <person name="Nylinder S."/>
            <person name="Hedman E."/>
            <person name="Kallberg Y."/>
        </authorList>
    </citation>
    <scope>NUCLEOTIDE SEQUENCE [LARGE SCALE GENOMIC DNA]</scope>
</reference>
<gene>
    <name evidence="1" type="ORF">LARSCL_LOCUS9768</name>
</gene>
<proteinExistence type="predicted"/>
<protein>
    <submittedName>
        <fullName evidence="1">Uncharacterized protein</fullName>
    </submittedName>
</protein>
<accession>A0AAV2A326</accession>
<evidence type="ECO:0000313" key="2">
    <source>
        <dbReference type="Proteomes" id="UP001497382"/>
    </source>
</evidence>
<sequence>MYSVSLFCSIFCSLKLSFGNPWSPNPTLLEQPTPLLLEEFSK</sequence>
<dbReference type="AlphaFoldDB" id="A0AAV2A326"/>
<evidence type="ECO:0000313" key="1">
    <source>
        <dbReference type="EMBL" id="CAL1278422.1"/>
    </source>
</evidence>
<keyword evidence="2" id="KW-1185">Reference proteome</keyword>
<name>A0AAV2A326_9ARAC</name>